<accession>A0A160IQZ6</accession>
<evidence type="ECO:0000313" key="4">
    <source>
        <dbReference type="EMBL" id="ANC78630.1"/>
    </source>
</evidence>
<feature type="domain" description="Two component regulator three Y" evidence="2">
    <location>
        <begin position="564"/>
        <end position="630"/>
    </location>
</feature>
<dbReference type="RefSeq" id="WP_066398101.1">
    <property type="nucleotide sequence ID" value="NZ_CP015378.1"/>
</dbReference>
<dbReference type="GO" id="GO:0030435">
    <property type="term" value="P:sporulation resulting in formation of a cellular spore"/>
    <property type="evidence" value="ECO:0007669"/>
    <property type="project" value="InterPro"/>
</dbReference>
<dbReference type="AlphaFoldDB" id="A0A160IQZ6"/>
<dbReference type="STRING" id="1221500.ABE65_018240"/>
<evidence type="ECO:0000256" key="1">
    <source>
        <dbReference type="SAM" id="SignalP"/>
    </source>
</evidence>
<organism evidence="4 5">
    <name type="scientific">Fictibacillus phosphorivorans</name>
    <dbReference type="NCBI Taxonomy" id="1221500"/>
    <lineage>
        <taxon>Bacteria</taxon>
        <taxon>Bacillati</taxon>
        <taxon>Bacillota</taxon>
        <taxon>Bacilli</taxon>
        <taxon>Bacillales</taxon>
        <taxon>Fictibacillaceae</taxon>
        <taxon>Fictibacillus</taxon>
    </lineage>
</organism>
<dbReference type="InterPro" id="IPR011123">
    <property type="entry name" value="Y_Y_Y"/>
</dbReference>
<dbReference type="EMBL" id="CP015378">
    <property type="protein sequence ID" value="ANC78630.1"/>
    <property type="molecule type" value="Genomic_DNA"/>
</dbReference>
<name>A0A160IQZ6_9BACL</name>
<protein>
    <recommendedName>
        <fullName evidence="6">SpoIID/LytB domain-containing protein</fullName>
    </recommendedName>
</protein>
<dbReference type="InterPro" id="IPR013693">
    <property type="entry name" value="SpoIID/LytB_N"/>
</dbReference>
<feature type="domain" description="Two component regulator three Y" evidence="2">
    <location>
        <begin position="476"/>
        <end position="536"/>
    </location>
</feature>
<dbReference type="KEGG" id="fpn:ABE65_018240"/>
<feature type="chain" id="PRO_5039274995" description="SpoIID/LytB domain-containing protein" evidence="1">
    <location>
        <begin position="22"/>
        <end position="928"/>
    </location>
</feature>
<feature type="domain" description="Sporulation stage II protein D amidase enhancer LytB N-terminal" evidence="3">
    <location>
        <begin position="129"/>
        <end position="210"/>
    </location>
</feature>
<feature type="signal peptide" evidence="1">
    <location>
        <begin position="1"/>
        <end position="21"/>
    </location>
</feature>
<dbReference type="Proteomes" id="UP000076623">
    <property type="component" value="Chromosome"/>
</dbReference>
<evidence type="ECO:0000259" key="2">
    <source>
        <dbReference type="Pfam" id="PF07495"/>
    </source>
</evidence>
<dbReference type="Pfam" id="PF07495">
    <property type="entry name" value="Y_Y_Y"/>
    <property type="match status" value="2"/>
</dbReference>
<proteinExistence type="predicted"/>
<gene>
    <name evidence="4" type="ORF">ABE65_018240</name>
</gene>
<keyword evidence="5" id="KW-1185">Reference proteome</keyword>
<sequence>MKKFVVFFFVLMGLLISPNFAPNVSAEVHNEVVNVKLQNQDYVGNKTSISLGVTGKYIVDSDRRIISGTGYAIKAESGVLNLYKGTTLVKSYGSTFSMHPEKYGTEHYATIENTKYTGVFTFVVENGKYVRPINTLLMEDYVKGVTPREMHGTWNVNTLKAGTLAARTYAMRNAGKVLVDTQANQVYGGYTWYDNSNRAVNETTGEVLKYNGRFAETLYYSSNGGMMLSNTNTYGTPLYAYFTKKQDPYDVQSGKNTNWSYSIKKQQISMLGRDLSKPEFWWNSAAEADATFIKNLKAALIGTQIASNSDIRIINVTGINFKTSFTAEDLLTGYIDIEYYRKKTDTNQFIKDSTGKLLKHSIRYEDRSNDIRSLVGTYTMKSPYVKSVTADADKFTVNGGGFGHGIGMSQWGAYVMGNEGISYQDILSYYYPNTTIVKESYNYPAVSMGAVSANISSPQAANTAITLSADATGGYDKVYRFYVQEGTVWKMLQDYSTKNTYTWVPKEGGNYKFSVHVKDKYSAKNYDTYGALSYSILSNVDMKSVTPDKPSPQLAGTPIKVTANADGGKEKLYKFNLLKDGVWTVAQEYSPSNTFNWTPSVSGDYKFSVHVKDAGSSKSYDDYGTLDYKISAKAAQPVVMQSVSTDKVSPQLANTLINISANATGGDTKLYKFNIYDGKTWKVSQDYSTKNTHAWKPTAAGTYKVSVHVKDQSSSKSYDSYKAFDYKITASTSGQFGTPITIDSVVTDKVSPQAANTSIKVTANAKGGTTKLYKFWVSKDGGAFVRMQDYTSNNTYNWKPAVAGNYKINVHVKDQTSSKSYDVYKVIDYKVTQGQVVVQSVKADIASPQRIHTAIHVTANATGGESLLYKFNVYDGKEWSVLKEYSTEKTLRWLPAKSGSYKFSVHVKDAKSSKAYDHYGVMVYNITN</sequence>
<dbReference type="InterPro" id="IPR013486">
    <property type="entry name" value="SpoIID/LytB"/>
</dbReference>
<reference evidence="4 5" key="1">
    <citation type="submission" date="2016-04" db="EMBL/GenBank/DDBJ databases">
        <title>Complete genome sequence of Fictibacillus phosphorivorans G25-29, a strain toxic to nematodes.</title>
        <authorList>
            <person name="Zheng Z."/>
        </authorList>
    </citation>
    <scope>NUCLEOTIDE SEQUENCE [LARGE SCALE GENOMIC DNA]</scope>
    <source>
        <strain evidence="4 5">G25-29</strain>
    </source>
</reference>
<dbReference type="Pfam" id="PF08486">
    <property type="entry name" value="SpoIID"/>
    <property type="match status" value="1"/>
</dbReference>
<evidence type="ECO:0008006" key="6">
    <source>
        <dbReference type="Google" id="ProtNLM"/>
    </source>
</evidence>
<evidence type="ECO:0000259" key="3">
    <source>
        <dbReference type="Pfam" id="PF08486"/>
    </source>
</evidence>
<keyword evidence="1" id="KW-0732">Signal</keyword>
<evidence type="ECO:0000313" key="5">
    <source>
        <dbReference type="Proteomes" id="UP000076623"/>
    </source>
</evidence>
<dbReference type="NCBIfam" id="TIGR02669">
    <property type="entry name" value="SpoIID_LytB"/>
    <property type="match status" value="1"/>
</dbReference>